<keyword evidence="10 14" id="KW-1133">Transmembrane helix</keyword>
<feature type="transmembrane region" description="Helical" evidence="14">
    <location>
        <begin position="222"/>
        <end position="243"/>
    </location>
</feature>
<feature type="transmembrane region" description="Helical" evidence="14">
    <location>
        <begin position="627"/>
        <end position="647"/>
    </location>
</feature>
<dbReference type="SUPFAM" id="SSF103473">
    <property type="entry name" value="MFS general substrate transporter"/>
    <property type="match status" value="2"/>
</dbReference>
<evidence type="ECO:0000313" key="17">
    <source>
        <dbReference type="Proteomes" id="UP000438429"/>
    </source>
</evidence>
<proteinExistence type="inferred from homology"/>
<evidence type="ECO:0000256" key="8">
    <source>
        <dbReference type="ARBA" id="ARBA00022597"/>
    </source>
</evidence>
<feature type="transmembrane region" description="Helical" evidence="14">
    <location>
        <begin position="76"/>
        <end position="98"/>
    </location>
</feature>
<dbReference type="InterPro" id="IPR036259">
    <property type="entry name" value="MFS_trans_sf"/>
</dbReference>
<keyword evidence="9 14" id="KW-0812">Transmembrane</keyword>
<dbReference type="PANTHER" id="PTHR23503">
    <property type="entry name" value="SOLUTE CARRIER FAMILY 2"/>
    <property type="match status" value="1"/>
</dbReference>
<feature type="transmembrane region" description="Helical" evidence="14">
    <location>
        <begin position="530"/>
        <end position="552"/>
    </location>
</feature>
<feature type="transmembrane region" description="Helical" evidence="14">
    <location>
        <begin position="163"/>
        <end position="186"/>
    </location>
</feature>
<dbReference type="Proteomes" id="UP000438429">
    <property type="component" value="Unassembled WGS sequence"/>
</dbReference>
<comment type="similarity">
    <text evidence="4">Belongs to the major facilitator superfamily. Sugar transporter (TC 2.A.1.1) family. Glucose transporter subfamily.</text>
</comment>
<feature type="transmembrane region" description="Helical" evidence="14">
    <location>
        <begin position="500"/>
        <end position="523"/>
    </location>
</feature>
<dbReference type="InterPro" id="IPR020846">
    <property type="entry name" value="MFS_dom"/>
</dbReference>
<accession>A0A6A4SRN4</accession>
<evidence type="ECO:0000256" key="12">
    <source>
        <dbReference type="ARBA" id="ARBA00029961"/>
    </source>
</evidence>
<evidence type="ECO:0000256" key="13">
    <source>
        <dbReference type="ARBA" id="ARBA00031099"/>
    </source>
</evidence>
<organism evidence="16 17">
    <name type="scientific">Scophthalmus maximus</name>
    <name type="common">Turbot</name>
    <name type="synonym">Psetta maxima</name>
    <dbReference type="NCBI Taxonomy" id="52904"/>
    <lineage>
        <taxon>Eukaryota</taxon>
        <taxon>Metazoa</taxon>
        <taxon>Chordata</taxon>
        <taxon>Craniata</taxon>
        <taxon>Vertebrata</taxon>
        <taxon>Euteleostomi</taxon>
        <taxon>Actinopterygii</taxon>
        <taxon>Neopterygii</taxon>
        <taxon>Teleostei</taxon>
        <taxon>Neoteleostei</taxon>
        <taxon>Acanthomorphata</taxon>
        <taxon>Carangaria</taxon>
        <taxon>Pleuronectiformes</taxon>
        <taxon>Pleuronectoidei</taxon>
        <taxon>Scophthalmidae</taxon>
        <taxon>Scophthalmus</taxon>
    </lineage>
</organism>
<evidence type="ECO:0000256" key="6">
    <source>
        <dbReference type="ARBA" id="ARBA00022448"/>
    </source>
</evidence>
<evidence type="ECO:0000256" key="7">
    <source>
        <dbReference type="ARBA" id="ARBA00022475"/>
    </source>
</evidence>
<evidence type="ECO:0000259" key="15">
    <source>
        <dbReference type="PROSITE" id="PS50850"/>
    </source>
</evidence>
<feature type="transmembrane region" description="Helical" evidence="14">
    <location>
        <begin position="597"/>
        <end position="621"/>
    </location>
</feature>
<evidence type="ECO:0000313" key="16">
    <source>
        <dbReference type="EMBL" id="KAF0035225.1"/>
    </source>
</evidence>
<dbReference type="InterPro" id="IPR045263">
    <property type="entry name" value="GLUT"/>
</dbReference>
<evidence type="ECO:0000256" key="11">
    <source>
        <dbReference type="ARBA" id="ARBA00023136"/>
    </source>
</evidence>
<feature type="domain" description="Major facilitator superfamily (MFS) profile" evidence="15">
    <location>
        <begin position="210"/>
        <end position="651"/>
    </location>
</feature>
<dbReference type="InterPro" id="IPR005828">
    <property type="entry name" value="MFS_sugar_transport-like"/>
</dbReference>
<dbReference type="Gene3D" id="1.20.1250.20">
    <property type="entry name" value="MFS general substrate transporter like domains"/>
    <property type="match status" value="3"/>
</dbReference>
<comment type="subcellular location">
    <subcellularLocation>
        <location evidence="2">Cell membrane</location>
        <location evidence="2">Sarcolemma</location>
    </subcellularLocation>
    <subcellularLocation>
        <location evidence="3">Cell membrane</location>
        <topology evidence="3">Multi-pass membrane protein</topology>
    </subcellularLocation>
</comment>
<dbReference type="Pfam" id="PF00083">
    <property type="entry name" value="Sugar_tr"/>
    <property type="match status" value="2"/>
</dbReference>
<evidence type="ECO:0000256" key="1">
    <source>
        <dbReference type="ARBA" id="ARBA00000590"/>
    </source>
</evidence>
<dbReference type="GO" id="GO:0046323">
    <property type="term" value="P:D-glucose import"/>
    <property type="evidence" value="ECO:0007669"/>
    <property type="project" value="TreeGrafter"/>
</dbReference>
<sequence>MLTSKMANSYEMVIVARILYGYSAGLGLSIHVMYLGEISPRKIRGIVTFTSGTFLSLGKLSGQFFGLSEILGREELWNIVLCVPSFFSLVTVIVLPFLPEAPRYLLIEKGDDKACKKALQSLWGQGDYKEEMDEMLAEQSAMKAAPPKSPLQLLGDRSVRWQLISISLILCCNQLSGTSAINIFSFDIFMEAGIPRDMIRYITLGLGVSETITLISCTALGSYSFVLFGCMCLLGFLYTFFVLPETKEKTLLEISEEFKAITVCGKSFAENKIVETKLYVSSLIRKKAVILNNFIAIVAGGIMLTSKMANSYEMVIVARILYGYSAGLGLSIHVMYLGEISPRKIRGIVTFTAGTFLSLGKLSGQFFGLSEILGREELWNIVLCVPSFFSLVTVIVLPFLPEAPRYLLIEKGDDKACKKALQSLWGQGDYKEEMDEMLAEQSAMKAAPPKSPLQLLGDRSVRWQLISISLILCCNQLSGTSAINIFSFDIFMEAGIPRDMIRYITLGLGVSETITLISCGLMIERTGRKPLLWGGYGVMCVCWLLVTVTMNLKDSNYWAPYLAAALIIIFIIFFCGGPGGVISTLNTELFIQSNRVAALVLTGIQRWLMFVVVGLVFPFLITALGSYSFVLFGCMCLLGFLYTFFVLPETKGKTILEISEEFKAITVCGKSFAENKIVETKL</sequence>
<feature type="transmembrane region" description="Helical" evidence="14">
    <location>
        <begin position="288"/>
        <end position="304"/>
    </location>
</feature>
<dbReference type="PROSITE" id="PS50850">
    <property type="entry name" value="MFS"/>
    <property type="match status" value="1"/>
</dbReference>
<dbReference type="PANTHER" id="PTHR23503:SF130">
    <property type="entry name" value="SOLUTE CARRIER FAMILY 2 (FACILITATED GLUCOSE TRANSPORTER), MEMBER 9-LIKE 1"/>
    <property type="match status" value="1"/>
</dbReference>
<protein>
    <recommendedName>
        <fullName evidence="5">Solute carrier family 2, facilitated glucose transporter member 5</fullName>
    </recommendedName>
    <alternativeName>
        <fullName evidence="13">Fructose transporter</fullName>
    </alternativeName>
    <alternativeName>
        <fullName evidence="12">Glucose transporter type 5, small intestine</fullName>
    </alternativeName>
</protein>
<evidence type="ECO:0000256" key="10">
    <source>
        <dbReference type="ARBA" id="ARBA00022989"/>
    </source>
</evidence>
<feature type="transmembrane region" description="Helical" evidence="14">
    <location>
        <begin position="558"/>
        <end position="585"/>
    </location>
</feature>
<feature type="transmembrane region" description="Helical" evidence="14">
    <location>
        <begin position="198"/>
        <end position="216"/>
    </location>
</feature>
<name>A0A6A4SRN4_SCOMX</name>
<comment type="caution">
    <text evidence="16">The sequence shown here is derived from an EMBL/GenBank/DDBJ whole genome shotgun (WGS) entry which is preliminary data.</text>
</comment>
<feature type="transmembrane region" description="Helical" evidence="14">
    <location>
        <begin position="379"/>
        <end position="400"/>
    </location>
</feature>
<evidence type="ECO:0000256" key="9">
    <source>
        <dbReference type="ARBA" id="ARBA00022692"/>
    </source>
</evidence>
<dbReference type="GO" id="GO:1990539">
    <property type="term" value="P:fructose import across plasma membrane"/>
    <property type="evidence" value="ECO:0007669"/>
    <property type="project" value="UniProtKB-ARBA"/>
</dbReference>
<dbReference type="GO" id="GO:0055056">
    <property type="term" value="F:D-glucose transmembrane transporter activity"/>
    <property type="evidence" value="ECO:0007669"/>
    <property type="project" value="TreeGrafter"/>
</dbReference>
<comment type="catalytic activity">
    <reaction evidence="1">
        <text>D-fructose(out) = D-fructose(in)</text>
        <dbReference type="Rhea" id="RHEA:60372"/>
        <dbReference type="ChEBI" id="CHEBI:37721"/>
    </reaction>
</comment>
<dbReference type="GO" id="GO:0070837">
    <property type="term" value="P:dehydroascorbic acid transport"/>
    <property type="evidence" value="ECO:0007669"/>
    <property type="project" value="TreeGrafter"/>
</dbReference>
<dbReference type="GO" id="GO:0005353">
    <property type="term" value="F:fructose transmembrane transporter activity"/>
    <property type="evidence" value="ECO:0007669"/>
    <property type="project" value="UniProtKB-ARBA"/>
</dbReference>
<gene>
    <name evidence="16" type="ORF">F2P81_012983</name>
</gene>
<evidence type="ECO:0000256" key="3">
    <source>
        <dbReference type="ARBA" id="ARBA00004651"/>
    </source>
</evidence>
<dbReference type="GO" id="GO:0042383">
    <property type="term" value="C:sarcolemma"/>
    <property type="evidence" value="ECO:0007669"/>
    <property type="project" value="UniProtKB-SubCell"/>
</dbReference>
<feature type="transmembrane region" description="Helical" evidence="14">
    <location>
        <begin position="12"/>
        <end position="35"/>
    </location>
</feature>
<dbReference type="EMBL" id="VEVO01000011">
    <property type="protein sequence ID" value="KAF0035225.1"/>
    <property type="molecule type" value="Genomic_DNA"/>
</dbReference>
<keyword evidence="8" id="KW-0762">Sugar transport</keyword>
<keyword evidence="11 14" id="KW-0472">Membrane</keyword>
<feature type="transmembrane region" description="Helical" evidence="14">
    <location>
        <begin position="316"/>
        <end position="336"/>
    </location>
</feature>
<keyword evidence="6" id="KW-0813">Transport</keyword>
<evidence type="ECO:0000256" key="4">
    <source>
        <dbReference type="ARBA" id="ARBA00007004"/>
    </source>
</evidence>
<evidence type="ECO:0000256" key="14">
    <source>
        <dbReference type="SAM" id="Phobius"/>
    </source>
</evidence>
<dbReference type="AlphaFoldDB" id="A0A6A4SRN4"/>
<reference evidence="16 17" key="1">
    <citation type="submission" date="2019-06" db="EMBL/GenBank/DDBJ databases">
        <title>Draft genomes of female and male turbot (Scophthalmus maximus).</title>
        <authorList>
            <person name="Xu H."/>
            <person name="Xu X.-W."/>
            <person name="Shao C."/>
            <person name="Chen S."/>
        </authorList>
    </citation>
    <scope>NUCLEOTIDE SEQUENCE [LARGE SCALE GENOMIC DNA]</scope>
    <source>
        <strain evidence="16">Ysfricsl-2016a</strain>
        <tissue evidence="16">Blood</tissue>
    </source>
</reference>
<feature type="transmembrane region" description="Helical" evidence="14">
    <location>
        <begin position="465"/>
        <end position="488"/>
    </location>
</feature>
<evidence type="ECO:0000256" key="5">
    <source>
        <dbReference type="ARBA" id="ARBA00015973"/>
    </source>
</evidence>
<feature type="transmembrane region" description="Helical" evidence="14">
    <location>
        <begin position="348"/>
        <end position="367"/>
    </location>
</feature>
<keyword evidence="7" id="KW-1003">Cell membrane</keyword>
<evidence type="ECO:0000256" key="2">
    <source>
        <dbReference type="ARBA" id="ARBA00004135"/>
    </source>
</evidence>
<dbReference type="FunFam" id="1.20.1250.20:FF:001511">
    <property type="entry name" value="Solute carrier family 2, facilitated glucose transporter member 5"/>
    <property type="match status" value="1"/>
</dbReference>